<evidence type="ECO:0000313" key="2">
    <source>
        <dbReference type="Proteomes" id="UP000276741"/>
    </source>
</evidence>
<reference evidence="2" key="1">
    <citation type="submission" date="2018-04" db="EMBL/GenBank/DDBJ databases">
        <title>Complete genome sequence of Sulfodiicoccus acidiphilus strain HS-1.</title>
        <authorList>
            <person name="Sakai H.D."/>
            <person name="Kurosawa N."/>
        </authorList>
    </citation>
    <scope>NUCLEOTIDE SEQUENCE [LARGE SCALE GENOMIC DNA]</scope>
    <source>
        <strain evidence="2">HS-1</strain>
    </source>
</reference>
<gene>
    <name evidence="1" type="ORF">HS1genome_1045</name>
</gene>
<dbReference type="EMBL" id="AP018553">
    <property type="protein sequence ID" value="BBD72656.1"/>
    <property type="molecule type" value="Genomic_DNA"/>
</dbReference>
<proteinExistence type="predicted"/>
<name>A0A348B3A4_9CREN</name>
<organism evidence="1 2">
    <name type="scientific">Sulfodiicoccus acidiphilus</name>
    <dbReference type="NCBI Taxonomy" id="1670455"/>
    <lineage>
        <taxon>Archaea</taxon>
        <taxon>Thermoproteota</taxon>
        <taxon>Thermoprotei</taxon>
        <taxon>Sulfolobales</taxon>
        <taxon>Sulfolobaceae</taxon>
        <taxon>Sulfodiicoccus</taxon>
    </lineage>
</organism>
<keyword evidence="2" id="KW-1185">Reference proteome</keyword>
<dbReference type="KEGG" id="sacd:HS1genome_1045"/>
<accession>A0A348B3A4</accession>
<dbReference type="AlphaFoldDB" id="A0A348B3A4"/>
<evidence type="ECO:0000313" key="1">
    <source>
        <dbReference type="EMBL" id="BBD72656.1"/>
    </source>
</evidence>
<dbReference type="Proteomes" id="UP000276741">
    <property type="component" value="Chromosome"/>
</dbReference>
<sequence length="44" mass="5142">MFFTRIVDMVSILMGESVEGEQLYKKITELKDEIIRLKGRETPP</sequence>
<protein>
    <submittedName>
        <fullName evidence="1">Uncharacterized protein</fullName>
    </submittedName>
</protein>